<reference evidence="2 3" key="1">
    <citation type="submission" date="2017-11" db="EMBL/GenBank/DDBJ databases">
        <title>De-novo sequencing of pomegranate (Punica granatum L.) genome.</title>
        <authorList>
            <person name="Akparov Z."/>
            <person name="Amiraslanov A."/>
            <person name="Hajiyeva S."/>
            <person name="Abbasov M."/>
            <person name="Kaur K."/>
            <person name="Hamwieh A."/>
            <person name="Solovyev V."/>
            <person name="Salamov A."/>
            <person name="Braich B."/>
            <person name="Kosarev P."/>
            <person name="Mahmoud A."/>
            <person name="Hajiyev E."/>
            <person name="Babayeva S."/>
            <person name="Izzatullayeva V."/>
            <person name="Mammadov A."/>
            <person name="Mammadov A."/>
            <person name="Sharifova S."/>
            <person name="Ojaghi J."/>
            <person name="Eynullazada K."/>
            <person name="Bayramov B."/>
            <person name="Abdulazimova A."/>
            <person name="Shahmuradov I."/>
        </authorList>
    </citation>
    <scope>NUCLEOTIDE SEQUENCE [LARGE SCALE GENOMIC DNA]</scope>
    <source>
        <strain evidence="3">cv. AG2017</strain>
        <tissue evidence="2">Leaf</tissue>
    </source>
</reference>
<accession>A0A2I0ICZ8</accession>
<feature type="compositionally biased region" description="Basic and acidic residues" evidence="1">
    <location>
        <begin position="545"/>
        <end position="554"/>
    </location>
</feature>
<proteinExistence type="predicted"/>
<name>A0A2I0ICZ8_PUNGR</name>
<sequence>MDRLTLCLRLESLTPPSQEITRIWMLAESPIDWMFPRTAIEFWDPKHAVFNFQGTELTPTVEEYTALISETDVNVEYHSAQPVCRDTEPILHPFRQLGGLQDIPTEADRTTYRFMWADSSSTVADRFLRVQEIQRLWNTRVTQDLYFPEHPTDEERAFFATSAYVVQFYSQDPALVHLLRAAPIPRALSVASKAENSAQATMRMELQPIKEERDRLYYELVKTHAELADHKELQRELAQAPARVATQDREIARLSATLDQARAKLFDLQQPHLHIYGYRDQNRASSSYTPPLENRPMIDLNPVVHPTFISKSEDVSFTAMTYVLAVHPVSDPLPPPPAPTTVPLPPAAFLLANSAMYTPPPLAMSVQPLVYTVLSPTVPPMMSAPDLAHVVEPFPFQAPQPHIGFSYQAPTPLNIPPLELGMPTQAAPAAPPTNFLPEMETEHEGRLKKMEETIKALQVDHSYKFLEQYRFYAETPPTLLDLNMMEMKEDQTFEAYAAQWRGKAAKHIPPIIERQQSLLKLGKSLTWASSWGGLKARQRRRKKHAAETSRKSKDATVTLQ</sequence>
<organism evidence="2 3">
    <name type="scientific">Punica granatum</name>
    <name type="common">Pomegranate</name>
    <dbReference type="NCBI Taxonomy" id="22663"/>
    <lineage>
        <taxon>Eukaryota</taxon>
        <taxon>Viridiplantae</taxon>
        <taxon>Streptophyta</taxon>
        <taxon>Embryophyta</taxon>
        <taxon>Tracheophyta</taxon>
        <taxon>Spermatophyta</taxon>
        <taxon>Magnoliopsida</taxon>
        <taxon>eudicotyledons</taxon>
        <taxon>Gunneridae</taxon>
        <taxon>Pentapetalae</taxon>
        <taxon>rosids</taxon>
        <taxon>malvids</taxon>
        <taxon>Myrtales</taxon>
        <taxon>Lythraceae</taxon>
        <taxon>Punica</taxon>
    </lineage>
</organism>
<comment type="caution">
    <text evidence="2">The sequence shown here is derived from an EMBL/GenBank/DDBJ whole genome shotgun (WGS) entry which is preliminary data.</text>
</comment>
<gene>
    <name evidence="2" type="ORF">CRG98_037735</name>
</gene>
<evidence type="ECO:0000256" key="1">
    <source>
        <dbReference type="SAM" id="MobiDB-lite"/>
    </source>
</evidence>
<feature type="region of interest" description="Disordered" evidence="1">
    <location>
        <begin position="537"/>
        <end position="560"/>
    </location>
</feature>
<protein>
    <submittedName>
        <fullName evidence="2">Uncharacterized protein</fullName>
    </submittedName>
</protein>
<keyword evidence="3" id="KW-1185">Reference proteome</keyword>
<evidence type="ECO:0000313" key="2">
    <source>
        <dbReference type="EMBL" id="PKI41865.1"/>
    </source>
</evidence>
<dbReference type="AlphaFoldDB" id="A0A2I0ICZ8"/>
<dbReference type="EMBL" id="PGOL01003267">
    <property type="protein sequence ID" value="PKI41865.1"/>
    <property type="molecule type" value="Genomic_DNA"/>
</dbReference>
<dbReference type="Proteomes" id="UP000233551">
    <property type="component" value="Unassembled WGS sequence"/>
</dbReference>
<evidence type="ECO:0000313" key="3">
    <source>
        <dbReference type="Proteomes" id="UP000233551"/>
    </source>
</evidence>